<dbReference type="Proteomes" id="UP001497512">
    <property type="component" value="Chromosome 5"/>
</dbReference>
<dbReference type="SUPFAM" id="SSF52058">
    <property type="entry name" value="L domain-like"/>
    <property type="match status" value="1"/>
</dbReference>
<dbReference type="Pfam" id="PF00931">
    <property type="entry name" value="NB-ARC"/>
    <property type="match status" value="1"/>
</dbReference>
<dbReference type="PANTHER" id="PTHR36766:SF30">
    <property type="entry name" value="TIR-NBS TYPE DISEASE RESISTANCE PROTEIN-RELATED"/>
    <property type="match status" value="1"/>
</dbReference>
<reference evidence="4" key="1">
    <citation type="submission" date="2024-02" db="EMBL/GenBank/DDBJ databases">
        <authorList>
            <consortium name="ELIXIR-Norway"/>
            <consortium name="Elixir Norway"/>
        </authorList>
    </citation>
    <scope>NUCLEOTIDE SEQUENCE</scope>
</reference>
<dbReference type="PRINTS" id="PR00364">
    <property type="entry name" value="DISEASERSIST"/>
</dbReference>
<proteinExistence type="predicted"/>
<protein>
    <recommendedName>
        <fullName evidence="6">NB-ARC domain-containing protein</fullName>
    </recommendedName>
</protein>
<dbReference type="InterPro" id="IPR002182">
    <property type="entry name" value="NB-ARC"/>
</dbReference>
<dbReference type="InterPro" id="IPR032675">
    <property type="entry name" value="LRR_dom_sf"/>
</dbReference>
<evidence type="ECO:0000259" key="3">
    <source>
        <dbReference type="Pfam" id="PF23598"/>
    </source>
</evidence>
<dbReference type="EMBL" id="OZ019897">
    <property type="protein sequence ID" value="CAK9226780.1"/>
    <property type="molecule type" value="Genomic_DNA"/>
</dbReference>
<gene>
    <name evidence="4" type="ORF">CSSPTR1EN2_LOCUS18410</name>
</gene>
<dbReference type="PANTHER" id="PTHR36766">
    <property type="entry name" value="PLANT BROAD-SPECTRUM MILDEW RESISTANCE PROTEIN RPW8"/>
    <property type="match status" value="1"/>
</dbReference>
<dbReference type="SUPFAM" id="SSF52540">
    <property type="entry name" value="P-loop containing nucleoside triphosphate hydrolases"/>
    <property type="match status" value="1"/>
</dbReference>
<dbReference type="Pfam" id="PF23598">
    <property type="entry name" value="LRR_14"/>
    <property type="match status" value="1"/>
</dbReference>
<organism evidence="4 5">
    <name type="scientific">Sphagnum troendelagicum</name>
    <dbReference type="NCBI Taxonomy" id="128251"/>
    <lineage>
        <taxon>Eukaryota</taxon>
        <taxon>Viridiplantae</taxon>
        <taxon>Streptophyta</taxon>
        <taxon>Embryophyta</taxon>
        <taxon>Bryophyta</taxon>
        <taxon>Sphagnophytina</taxon>
        <taxon>Sphagnopsida</taxon>
        <taxon>Sphagnales</taxon>
        <taxon>Sphagnaceae</taxon>
        <taxon>Sphagnum</taxon>
    </lineage>
</organism>
<dbReference type="Gene3D" id="1.10.8.430">
    <property type="entry name" value="Helical domain of apoptotic protease-activating factors"/>
    <property type="match status" value="1"/>
</dbReference>
<keyword evidence="5" id="KW-1185">Reference proteome</keyword>
<keyword evidence="1" id="KW-0677">Repeat</keyword>
<feature type="domain" description="NB-ARC" evidence="2">
    <location>
        <begin position="271"/>
        <end position="445"/>
    </location>
</feature>
<evidence type="ECO:0000259" key="2">
    <source>
        <dbReference type="Pfam" id="PF00931"/>
    </source>
</evidence>
<dbReference type="InterPro" id="IPR042197">
    <property type="entry name" value="Apaf_helical"/>
</dbReference>
<dbReference type="InterPro" id="IPR027417">
    <property type="entry name" value="P-loop_NTPase"/>
</dbReference>
<evidence type="ECO:0000256" key="1">
    <source>
        <dbReference type="ARBA" id="ARBA00022737"/>
    </source>
</evidence>
<sequence>MGNTLKRGYKAISLRDLGASKSLSHHHTPANRLDEKPKAFMRIEEEDQLDVIFDAIEQALKKFQHGTDQRAPAQYLGTLCSGFNDAASMMSTLSQNCESLNSQLTIKNLSAECYTLLCDVLKSASKLHWAGAALSLVVYVLEQVDQGSKNTSECLSLLLAMRDLAKHIRALLPQLPEADEKLKTATSLIAQGTVLCCTHVKSGTFSKLCFAGSTKDSMDQLRKLIEGVYPNLTLTAVEKVLERTSKLTRQISLPLSPSIPVYPSGKVGLDERVDVVISMLEMEDSEMRAVVLHGMGGIGKSTLGDGVYAKLNFTKGRNHCKVEVGESPSVDKLRDLQANIMERLSGKKVRLGDHREGSRCLGQFLGNECQEPLFIFIDNVFNADVLTDLLPAELTLPQHSRVLVTSRDANACPVLEGMGFKCSKYKVEELDHFQSRRLLCLHAFGGKEAAETEAAAEKQNNFMSILRLCAGLPLALEVVGKYLKSRNWDSASKHVVDSLQSCDSLTGNKENRLYHSLEFSYAQLAKADAKSFLDITAFLVDLPWEMVSHVIGEGRLKALEELALIKQKLDVDKVTRVHVHDLLIALGRNKETGIRVWSDGALWLPPALKEDETDMKKIEGLSLRNCKEALPAETLDVLCKSLRVLILENEVIGQCSNSPYQLQLLIIKGAMPFQNLWKLSQLAVLSICEVDMDFKDFEFPRELKALSLECKKLRELPTNFQDLHSLHTLDLRFCENLERLPAGFGQLSSLQMLELGSCKSLKELPDDFGRLQALQYLDLGGCENLTELVPSFGWLQKLQMLELWQCKSLHKLPDNFGQLLSLCELNLHGCESLQSLPDSFGQLSNLNTLSLASCSCLTKLPDNFGSLNSLLELKLTDCISLKEFPESLNQLTTLQLVHINECNLQTVQELVDCLFIINEDLLYEPISSPWPSDESDYDYSD</sequence>
<accession>A0ABP0UPH2</accession>
<dbReference type="Gene3D" id="3.80.10.10">
    <property type="entry name" value="Ribonuclease Inhibitor"/>
    <property type="match status" value="1"/>
</dbReference>
<feature type="domain" description="Disease resistance R13L4/SHOC-2-like LRR" evidence="3">
    <location>
        <begin position="676"/>
        <end position="802"/>
    </location>
</feature>
<evidence type="ECO:0000313" key="5">
    <source>
        <dbReference type="Proteomes" id="UP001497512"/>
    </source>
</evidence>
<name>A0ABP0UPH2_9BRYO</name>
<evidence type="ECO:0000313" key="4">
    <source>
        <dbReference type="EMBL" id="CAK9226780.1"/>
    </source>
</evidence>
<dbReference type="InterPro" id="IPR055414">
    <property type="entry name" value="LRR_R13L4/SHOC2-like"/>
</dbReference>
<evidence type="ECO:0008006" key="6">
    <source>
        <dbReference type="Google" id="ProtNLM"/>
    </source>
</evidence>
<dbReference type="Gene3D" id="3.40.50.300">
    <property type="entry name" value="P-loop containing nucleotide triphosphate hydrolases"/>
    <property type="match status" value="1"/>
</dbReference>